<sequence>MEIELLEGEALVLEDGRIPEVNLSDDEINKKYREGEIRIVTEQARYPLNTISSMVSGDDYKMNPEYQRRHRWSNSKRSALIESLIMNVPLPPIFLYEYDYSSYEVMDGLQRLTAIASFYENEYELEGLTKWPELNGKRYHQLPKLVKQGIDRRYVSSIILLNETAKTEEEAEQMKQMVFDRINSGGERLEAQEKRNANFDGKLNRLCIKLSENRHLCETWGIPPHVDGEDGVHSDRAANKLFKTMYDVELVLRFFAYRQKHNLHKGSLENYLDRYLEKGNYLSQNVLDDLEVLFNNTISLAYELFEERAFYLFRERKGKWSWYERPTVAVYDPMMLVLSQNIENRDILVRKKPEIRYAIESFYQNNYAAFGGRNVNEAALKDRENLLSDFIAKFV</sequence>
<name>A0ABP9WRD1_9GAMM</name>
<evidence type="ECO:0000313" key="2">
    <source>
        <dbReference type="EMBL" id="GAA5525754.1"/>
    </source>
</evidence>
<dbReference type="Pfam" id="PF03235">
    <property type="entry name" value="GmrSD_N"/>
    <property type="match status" value="1"/>
</dbReference>
<reference evidence="2 3" key="1">
    <citation type="submission" date="2024-02" db="EMBL/GenBank/DDBJ databases">
        <title>Microbulbifer aestuariivivens NBRC 112533.</title>
        <authorList>
            <person name="Ichikawa N."/>
            <person name="Katano-Makiyama Y."/>
            <person name="Hidaka K."/>
        </authorList>
    </citation>
    <scope>NUCLEOTIDE SEQUENCE [LARGE SCALE GENOMIC DNA]</scope>
    <source>
        <strain evidence="2 3">NBRC 112533</strain>
    </source>
</reference>
<keyword evidence="3" id="KW-1185">Reference proteome</keyword>
<dbReference type="InterPro" id="IPR004919">
    <property type="entry name" value="GmrSD_N"/>
</dbReference>
<dbReference type="EMBL" id="BAABRT010000020">
    <property type="protein sequence ID" value="GAA5525754.1"/>
    <property type="molecule type" value="Genomic_DNA"/>
</dbReference>
<gene>
    <name evidence="2" type="ORF">Maes01_02326</name>
</gene>
<protein>
    <recommendedName>
        <fullName evidence="1">GmrSD restriction endonucleases N-terminal domain-containing protein</fullName>
    </recommendedName>
</protein>
<dbReference type="PANTHER" id="PTHR39639">
    <property type="entry name" value="CHROMOSOME 16, WHOLE GENOME SHOTGUN SEQUENCE"/>
    <property type="match status" value="1"/>
</dbReference>
<organism evidence="2 3">
    <name type="scientific">Microbulbifer aestuariivivens</name>
    <dbReference type="NCBI Taxonomy" id="1908308"/>
    <lineage>
        <taxon>Bacteria</taxon>
        <taxon>Pseudomonadati</taxon>
        <taxon>Pseudomonadota</taxon>
        <taxon>Gammaproteobacteria</taxon>
        <taxon>Cellvibrionales</taxon>
        <taxon>Microbulbiferaceae</taxon>
        <taxon>Microbulbifer</taxon>
    </lineage>
</organism>
<evidence type="ECO:0000313" key="3">
    <source>
        <dbReference type="Proteomes" id="UP001408594"/>
    </source>
</evidence>
<dbReference type="Proteomes" id="UP001408594">
    <property type="component" value="Unassembled WGS sequence"/>
</dbReference>
<dbReference type="PANTHER" id="PTHR39639:SF1">
    <property type="entry name" value="DUF262 DOMAIN-CONTAINING PROTEIN"/>
    <property type="match status" value="1"/>
</dbReference>
<proteinExistence type="predicted"/>
<feature type="domain" description="GmrSD restriction endonucleases N-terminal" evidence="1">
    <location>
        <begin position="53"/>
        <end position="199"/>
    </location>
</feature>
<accession>A0ABP9WRD1</accession>
<comment type="caution">
    <text evidence="2">The sequence shown here is derived from an EMBL/GenBank/DDBJ whole genome shotgun (WGS) entry which is preliminary data.</text>
</comment>
<evidence type="ECO:0000259" key="1">
    <source>
        <dbReference type="Pfam" id="PF03235"/>
    </source>
</evidence>
<dbReference type="RefSeq" id="WP_345551702.1">
    <property type="nucleotide sequence ID" value="NZ_BAABRT010000020.1"/>
</dbReference>